<comment type="caution">
    <text evidence="1">The sequence shown here is derived from an EMBL/GenBank/DDBJ whole genome shotgun (WGS) entry which is preliminary data.</text>
</comment>
<evidence type="ECO:0000313" key="2">
    <source>
        <dbReference type="Proteomes" id="UP001596022"/>
    </source>
</evidence>
<evidence type="ECO:0000313" key="1">
    <source>
        <dbReference type="EMBL" id="MFC4620331.1"/>
    </source>
</evidence>
<protein>
    <recommendedName>
        <fullName evidence="3">Lipoprotein</fullName>
    </recommendedName>
</protein>
<dbReference type="RefSeq" id="WP_376847441.1">
    <property type="nucleotide sequence ID" value="NZ_JBHSFW010000019.1"/>
</dbReference>
<dbReference type="Proteomes" id="UP001596022">
    <property type="component" value="Unassembled WGS sequence"/>
</dbReference>
<sequence length="195" mass="21524">MKKGFLPLLLILVVALAFTGCGMTIHKENAAAGKQEASKTGKKHMKDEKKAPLTLQVLKSDKDKGITIENHDMYKGLNELIQNNPDIGVKNDFGVFSTGTYSDSKQTYYIFLGVNRTNATFKNVQFKLSMGSKDGKMILDNVPIQLTEQEAGEIPPNVAVPIIVPVNPKIAEQLDQLTKNNTIIQLNDTKYETAK</sequence>
<gene>
    <name evidence="1" type="ORF">ACFO4N_16635</name>
</gene>
<dbReference type="EMBL" id="JBHSFW010000019">
    <property type="protein sequence ID" value="MFC4620331.1"/>
    <property type="molecule type" value="Genomic_DNA"/>
</dbReference>
<proteinExistence type="predicted"/>
<reference evidence="2" key="1">
    <citation type="journal article" date="2019" name="Int. J. Syst. Evol. Microbiol.">
        <title>The Global Catalogue of Microorganisms (GCM) 10K type strain sequencing project: providing services to taxonomists for standard genome sequencing and annotation.</title>
        <authorList>
            <consortium name="The Broad Institute Genomics Platform"/>
            <consortium name="The Broad Institute Genome Sequencing Center for Infectious Disease"/>
            <person name="Wu L."/>
            <person name="Ma J."/>
        </authorList>
    </citation>
    <scope>NUCLEOTIDE SEQUENCE [LARGE SCALE GENOMIC DNA]</scope>
    <source>
        <strain evidence="2">CGMCC 1.16306</strain>
    </source>
</reference>
<name>A0ABV9GSW2_9BACL</name>
<keyword evidence="2" id="KW-1185">Reference proteome</keyword>
<organism evidence="1 2">
    <name type="scientific">Camelliibacillus cellulosilyticus</name>
    <dbReference type="NCBI Taxonomy" id="2174486"/>
    <lineage>
        <taxon>Bacteria</taxon>
        <taxon>Bacillati</taxon>
        <taxon>Bacillota</taxon>
        <taxon>Bacilli</taxon>
        <taxon>Bacillales</taxon>
        <taxon>Sporolactobacillaceae</taxon>
        <taxon>Camelliibacillus</taxon>
    </lineage>
</organism>
<dbReference type="PROSITE" id="PS51257">
    <property type="entry name" value="PROKAR_LIPOPROTEIN"/>
    <property type="match status" value="1"/>
</dbReference>
<accession>A0ABV9GSW2</accession>
<evidence type="ECO:0008006" key="3">
    <source>
        <dbReference type="Google" id="ProtNLM"/>
    </source>
</evidence>